<organism evidence="2 3">
    <name type="scientific">Cryobacterium arcticum</name>
    <dbReference type="NCBI Taxonomy" id="670052"/>
    <lineage>
        <taxon>Bacteria</taxon>
        <taxon>Bacillati</taxon>
        <taxon>Actinomycetota</taxon>
        <taxon>Actinomycetes</taxon>
        <taxon>Micrococcales</taxon>
        <taxon>Microbacteriaceae</taxon>
        <taxon>Cryobacterium</taxon>
    </lineage>
</organism>
<accession>A0A1B1BKU1</accession>
<dbReference type="EMBL" id="CP016282">
    <property type="protein sequence ID" value="ANP73023.1"/>
    <property type="molecule type" value="Genomic_DNA"/>
</dbReference>
<feature type="compositionally biased region" description="Basic and acidic residues" evidence="1">
    <location>
        <begin position="7"/>
        <end position="18"/>
    </location>
</feature>
<reference evidence="2 3" key="1">
    <citation type="submission" date="2016-06" db="EMBL/GenBank/DDBJ databases">
        <title>Genome sequencing of Cryobacterium arcticum PAMC 27867.</title>
        <authorList>
            <person name="Lee J."/>
            <person name="Kim O.-S."/>
        </authorList>
    </citation>
    <scope>NUCLEOTIDE SEQUENCE [LARGE SCALE GENOMIC DNA]</scope>
    <source>
        <strain evidence="2 3">PAMC 27867</strain>
    </source>
</reference>
<proteinExistence type="predicted"/>
<evidence type="ECO:0000256" key="1">
    <source>
        <dbReference type="SAM" id="MobiDB-lite"/>
    </source>
</evidence>
<name>A0A1B1BKU1_9MICO</name>
<protein>
    <submittedName>
        <fullName evidence="2">Uncharacterized protein</fullName>
    </submittedName>
</protein>
<gene>
    <name evidence="2" type="ORF">PA27867_2071</name>
</gene>
<evidence type="ECO:0000313" key="2">
    <source>
        <dbReference type="EMBL" id="ANP73023.1"/>
    </source>
</evidence>
<dbReference type="AlphaFoldDB" id="A0A1B1BKU1"/>
<keyword evidence="3" id="KW-1185">Reference proteome</keyword>
<evidence type="ECO:0000313" key="3">
    <source>
        <dbReference type="Proteomes" id="UP000092582"/>
    </source>
</evidence>
<dbReference type="KEGG" id="cart:PA27867_2071"/>
<sequence>MESDTSQSREWHAQHVHADTLNQVEPDSAGRFAPRPFSLTPRELGDLLATVSSAPPSVRAWIRYPATAEHIQGLALAWTPRAVYVQWESHGTHRVWVWASAVERTQRRLSTTVRPLPQPPAHSITVRDAPRLVGLINAHLSPCGAEFVTSMTQPGGPFAVMVFGTIDAKGLRLDLSTDPARNMCALQLFDLAVKKVLGERNTAPSFEEAIAAYPWRAVLDELAFADDEADQINL</sequence>
<dbReference type="Proteomes" id="UP000092582">
    <property type="component" value="Chromosome 1"/>
</dbReference>
<feature type="region of interest" description="Disordered" evidence="1">
    <location>
        <begin position="1"/>
        <end position="36"/>
    </location>
</feature>